<organism evidence="1 2">
    <name type="scientific">Elysia crispata</name>
    <name type="common">lettuce slug</name>
    <dbReference type="NCBI Taxonomy" id="231223"/>
    <lineage>
        <taxon>Eukaryota</taxon>
        <taxon>Metazoa</taxon>
        <taxon>Spiralia</taxon>
        <taxon>Lophotrochozoa</taxon>
        <taxon>Mollusca</taxon>
        <taxon>Gastropoda</taxon>
        <taxon>Heterobranchia</taxon>
        <taxon>Euthyneura</taxon>
        <taxon>Panpulmonata</taxon>
        <taxon>Sacoglossa</taxon>
        <taxon>Placobranchoidea</taxon>
        <taxon>Plakobranchidae</taxon>
        <taxon>Elysia</taxon>
    </lineage>
</organism>
<keyword evidence="2" id="KW-1185">Reference proteome</keyword>
<dbReference type="AlphaFoldDB" id="A0AAE1AR56"/>
<evidence type="ECO:0000313" key="2">
    <source>
        <dbReference type="Proteomes" id="UP001283361"/>
    </source>
</evidence>
<protein>
    <submittedName>
        <fullName evidence="1">Uncharacterized protein</fullName>
    </submittedName>
</protein>
<accession>A0AAE1AR56</accession>
<evidence type="ECO:0000313" key="1">
    <source>
        <dbReference type="EMBL" id="KAK3792502.1"/>
    </source>
</evidence>
<name>A0AAE1AR56_9GAST</name>
<reference evidence="1" key="1">
    <citation type="journal article" date="2023" name="G3 (Bethesda)">
        <title>A reference genome for the long-term kleptoplast-retaining sea slug Elysia crispata morphotype clarki.</title>
        <authorList>
            <person name="Eastman K.E."/>
            <person name="Pendleton A.L."/>
            <person name="Shaikh M.A."/>
            <person name="Suttiyut T."/>
            <person name="Ogas R."/>
            <person name="Tomko P."/>
            <person name="Gavelis G."/>
            <person name="Widhalm J.R."/>
            <person name="Wisecaver J.H."/>
        </authorList>
    </citation>
    <scope>NUCLEOTIDE SEQUENCE</scope>
    <source>
        <strain evidence="1">ECLA1</strain>
    </source>
</reference>
<comment type="caution">
    <text evidence="1">The sequence shown here is derived from an EMBL/GenBank/DDBJ whole genome shotgun (WGS) entry which is preliminary data.</text>
</comment>
<proteinExistence type="predicted"/>
<dbReference type="Proteomes" id="UP001283361">
    <property type="component" value="Unassembled WGS sequence"/>
</dbReference>
<sequence length="72" mass="7723">MAVPVSFETQLSASRTPGFHINIVLNQAAMASELNDLDFSSLGGSIPQSLFKGNRSLTKRSADSDFTIEMAC</sequence>
<gene>
    <name evidence="1" type="ORF">RRG08_057154</name>
</gene>
<dbReference type="EMBL" id="JAWDGP010001371">
    <property type="protein sequence ID" value="KAK3792502.1"/>
    <property type="molecule type" value="Genomic_DNA"/>
</dbReference>